<dbReference type="GO" id="GO:0001228">
    <property type="term" value="F:DNA-binding transcription activator activity, RNA polymerase II-specific"/>
    <property type="evidence" value="ECO:0007669"/>
    <property type="project" value="TreeGrafter"/>
</dbReference>
<keyword evidence="3" id="KW-0805">Transcription regulation</keyword>
<dbReference type="GO" id="GO:0005634">
    <property type="term" value="C:nucleus"/>
    <property type="evidence" value="ECO:0007669"/>
    <property type="project" value="TreeGrafter"/>
</dbReference>
<accession>Q2HC61</accession>
<keyword evidence="1" id="KW-0479">Metal-binding</keyword>
<gene>
    <name evidence="10" type="ORF">CHGG_02193</name>
</gene>
<dbReference type="Proteomes" id="UP000001056">
    <property type="component" value="Unassembled WGS sequence"/>
</dbReference>
<dbReference type="PANTHER" id="PTHR31944">
    <property type="entry name" value="HEME-RESPONSIVE ZINC FINGER TRANSCRIPTION FACTOR HAP1"/>
    <property type="match status" value="1"/>
</dbReference>
<dbReference type="HOGENOM" id="CLU_363688_0_0_1"/>
<dbReference type="EMBL" id="CH408030">
    <property type="protein sequence ID" value="EAQ90258.1"/>
    <property type="molecule type" value="Genomic_DNA"/>
</dbReference>
<evidence type="ECO:0000256" key="2">
    <source>
        <dbReference type="ARBA" id="ARBA00022833"/>
    </source>
</evidence>
<dbReference type="InterPro" id="IPR007219">
    <property type="entry name" value="XnlR_reg_dom"/>
</dbReference>
<reference evidence="11" key="1">
    <citation type="journal article" date="2015" name="Genome Announc.">
        <title>Draft genome sequence of the cellulolytic fungus Chaetomium globosum.</title>
        <authorList>
            <person name="Cuomo C.A."/>
            <person name="Untereiner W.A."/>
            <person name="Ma L.-J."/>
            <person name="Grabherr M."/>
            <person name="Birren B.W."/>
        </authorList>
    </citation>
    <scope>NUCLEOTIDE SEQUENCE [LARGE SCALE GENOMIC DNA]</scope>
    <source>
        <strain evidence="11">ATCC 6205 / CBS 148.51 / DSM 1962 / NBRC 6347 / NRRL 1970</strain>
    </source>
</reference>
<keyword evidence="6" id="KW-0539">Nucleus</keyword>
<dbReference type="eggNOG" id="ENOG502SJG4">
    <property type="taxonomic scope" value="Eukaryota"/>
</dbReference>
<dbReference type="CDD" id="cd12148">
    <property type="entry name" value="fungal_TF_MHR"/>
    <property type="match status" value="1"/>
</dbReference>
<dbReference type="InParanoid" id="Q2HC61"/>
<feature type="transmembrane region" description="Helical" evidence="8">
    <location>
        <begin position="714"/>
        <end position="735"/>
    </location>
</feature>
<keyword evidence="4" id="KW-0238">DNA-binding</keyword>
<dbReference type="InterPro" id="IPR051430">
    <property type="entry name" value="Fungal_TF_Env_Response"/>
</dbReference>
<evidence type="ECO:0000256" key="3">
    <source>
        <dbReference type="ARBA" id="ARBA00023015"/>
    </source>
</evidence>
<keyword evidence="2" id="KW-0862">Zinc</keyword>
<protein>
    <recommendedName>
        <fullName evidence="9">Xylanolytic transcriptional activator regulatory domain-containing protein</fullName>
    </recommendedName>
</protein>
<dbReference type="Pfam" id="PF04082">
    <property type="entry name" value="Fungal_trans"/>
    <property type="match status" value="1"/>
</dbReference>
<dbReference type="OMA" id="MCTLHRK"/>
<evidence type="ECO:0000256" key="4">
    <source>
        <dbReference type="ARBA" id="ARBA00023125"/>
    </source>
</evidence>
<dbReference type="PANTHER" id="PTHR31944:SF131">
    <property type="entry name" value="HEME-RESPONSIVE ZINC FINGER TRANSCRIPTION FACTOR HAP1"/>
    <property type="match status" value="1"/>
</dbReference>
<dbReference type="GeneID" id="4389479"/>
<keyword evidence="8" id="KW-0812">Transmembrane</keyword>
<dbReference type="AlphaFoldDB" id="Q2HC61"/>
<feature type="compositionally biased region" description="Pro residues" evidence="7">
    <location>
        <begin position="22"/>
        <end position="36"/>
    </location>
</feature>
<feature type="domain" description="Xylanolytic transcriptional activator regulatory" evidence="9">
    <location>
        <begin position="246"/>
        <end position="320"/>
    </location>
</feature>
<dbReference type="RefSeq" id="XP_001228709.1">
    <property type="nucleotide sequence ID" value="XM_001228708.1"/>
</dbReference>
<dbReference type="VEuPathDB" id="FungiDB:CHGG_02193"/>
<name>Q2HC61_CHAGB</name>
<dbReference type="GO" id="GO:0008270">
    <property type="term" value="F:zinc ion binding"/>
    <property type="evidence" value="ECO:0007669"/>
    <property type="project" value="InterPro"/>
</dbReference>
<evidence type="ECO:0000256" key="5">
    <source>
        <dbReference type="ARBA" id="ARBA00023163"/>
    </source>
</evidence>
<sequence>MRQRIDHLEDLVKKLIQERQPVPTPPKITVPTPESPSPEGDPDLPGGAGKTVMDGMHSVYVSGNDWHVVLEEIRELKRAWDQDEDDGQSDHSIPPALSYAADGASLLFQHLKPMEKIEILSTLPSRAEVDELISYFFDPAFPIHLPRKSPRLRSYNEHWENQSRTSFIWLGLLFSILAITMLAYHQHGEPSKYKGVSEPLFQLYRIRTSQCLLSGDIFKCLPYTVETLRFNATAELNRQEDNRRGLWIMSAVVVRAAINMGYHRDPSRIPGISALQAEYRRRVWYSVNSMDDMASFLGGFPRMTSAISSDTAEPRNLHDWELSPDTPFIPPSRPLTEPTAATSLIIKGRLFRALGRVTDFNNSAPALGSYEALREVDHALQEAYQGLELMSTAAAAAGNGDGRTAEASADNVFPYFGMLGMYHSGVCTLHRRFMAKARDDAQFGFSRERCIASALALVGMQQTLETGFYKYWQTRHMMTLAAMVLFLELELRRTSPNGGDVGEDAAASPDSGMLLETLDRACARWAEAIGTCEEAGRVYRLLVNMLAGFRTGAGPGPGADAGHSGVPMVLMDERFEFLSPQLGVPNEAAPSEKSPFVLDLPLDSSQTVQAPTTAPLILIFTSCEKQRVHRTGSSGAMFSTLSSYSYFLVLVLVANDVDMSLPTPAAALTSAEGWSDFADNFATDLAPQPPLITLFGEQVTKQFLSKSTGFLDNIIFGLAPLGTITAVVSAIRLYGKASLKSFIGRAQEAHGVAEAELCSSTNHDVCEL</sequence>
<keyword evidence="8" id="KW-0472">Membrane</keyword>
<evidence type="ECO:0000313" key="10">
    <source>
        <dbReference type="EMBL" id="EAQ90258.1"/>
    </source>
</evidence>
<evidence type="ECO:0000313" key="11">
    <source>
        <dbReference type="Proteomes" id="UP000001056"/>
    </source>
</evidence>
<organism evidence="10 11">
    <name type="scientific">Chaetomium globosum (strain ATCC 6205 / CBS 148.51 / DSM 1962 / NBRC 6347 / NRRL 1970)</name>
    <name type="common">Soil fungus</name>
    <dbReference type="NCBI Taxonomy" id="306901"/>
    <lineage>
        <taxon>Eukaryota</taxon>
        <taxon>Fungi</taxon>
        <taxon>Dikarya</taxon>
        <taxon>Ascomycota</taxon>
        <taxon>Pezizomycotina</taxon>
        <taxon>Sordariomycetes</taxon>
        <taxon>Sordariomycetidae</taxon>
        <taxon>Sordariales</taxon>
        <taxon>Chaetomiaceae</taxon>
        <taxon>Chaetomium</taxon>
    </lineage>
</organism>
<evidence type="ECO:0000256" key="1">
    <source>
        <dbReference type="ARBA" id="ARBA00022723"/>
    </source>
</evidence>
<evidence type="ECO:0000259" key="9">
    <source>
        <dbReference type="SMART" id="SM00906"/>
    </source>
</evidence>
<keyword evidence="8" id="KW-1133">Transmembrane helix</keyword>
<proteinExistence type="predicted"/>
<evidence type="ECO:0000256" key="6">
    <source>
        <dbReference type="ARBA" id="ARBA00023242"/>
    </source>
</evidence>
<dbReference type="GO" id="GO:0000978">
    <property type="term" value="F:RNA polymerase II cis-regulatory region sequence-specific DNA binding"/>
    <property type="evidence" value="ECO:0007669"/>
    <property type="project" value="TreeGrafter"/>
</dbReference>
<feature type="region of interest" description="Disordered" evidence="7">
    <location>
        <begin position="16"/>
        <end position="51"/>
    </location>
</feature>
<dbReference type="GO" id="GO:0006351">
    <property type="term" value="P:DNA-templated transcription"/>
    <property type="evidence" value="ECO:0007669"/>
    <property type="project" value="InterPro"/>
</dbReference>
<keyword evidence="5" id="KW-0804">Transcription</keyword>
<keyword evidence="11" id="KW-1185">Reference proteome</keyword>
<feature type="transmembrane region" description="Helical" evidence="8">
    <location>
        <begin position="166"/>
        <end position="184"/>
    </location>
</feature>
<evidence type="ECO:0000256" key="8">
    <source>
        <dbReference type="SAM" id="Phobius"/>
    </source>
</evidence>
<evidence type="ECO:0000256" key="7">
    <source>
        <dbReference type="SAM" id="MobiDB-lite"/>
    </source>
</evidence>
<dbReference type="SMART" id="SM00906">
    <property type="entry name" value="Fungal_trans"/>
    <property type="match status" value="1"/>
</dbReference>
<dbReference type="OrthoDB" id="762982at2759"/>